<dbReference type="Pfam" id="PF12860">
    <property type="entry name" value="PAS_7"/>
    <property type="match status" value="1"/>
</dbReference>
<evidence type="ECO:0000313" key="3">
    <source>
        <dbReference type="EMBL" id="NBN77200.1"/>
    </source>
</evidence>
<dbReference type="EMBL" id="JAABLQ010000001">
    <property type="protein sequence ID" value="NBN77200.1"/>
    <property type="molecule type" value="Genomic_DNA"/>
</dbReference>
<dbReference type="InterPro" id="IPR000160">
    <property type="entry name" value="GGDEF_dom"/>
</dbReference>
<dbReference type="InterPro" id="IPR013656">
    <property type="entry name" value="PAS_4"/>
</dbReference>
<dbReference type="Pfam" id="PF00990">
    <property type="entry name" value="GGDEF"/>
    <property type="match status" value="1"/>
</dbReference>
<feature type="domain" description="GGDEF" evidence="2">
    <location>
        <begin position="292"/>
        <end position="425"/>
    </location>
</feature>
<protein>
    <submittedName>
        <fullName evidence="3">EAL domain-containing protein</fullName>
    </submittedName>
</protein>
<evidence type="ECO:0000313" key="4">
    <source>
        <dbReference type="Proteomes" id="UP000586722"/>
    </source>
</evidence>
<dbReference type="SMART" id="SM00052">
    <property type="entry name" value="EAL"/>
    <property type="match status" value="1"/>
</dbReference>
<dbReference type="InterPro" id="IPR029787">
    <property type="entry name" value="Nucleotide_cyclase"/>
</dbReference>
<dbReference type="NCBIfam" id="TIGR00254">
    <property type="entry name" value="GGDEF"/>
    <property type="match status" value="1"/>
</dbReference>
<comment type="caution">
    <text evidence="3">The sequence shown here is derived from an EMBL/GenBank/DDBJ whole genome shotgun (WGS) entry which is preliminary data.</text>
</comment>
<dbReference type="PROSITE" id="PS50883">
    <property type="entry name" value="EAL"/>
    <property type="match status" value="1"/>
</dbReference>
<dbReference type="GO" id="GO:0003824">
    <property type="term" value="F:catalytic activity"/>
    <property type="evidence" value="ECO:0007669"/>
    <property type="project" value="UniProtKB-ARBA"/>
</dbReference>
<sequence>MAVQALNDDIVENYRAMDDLPHGVWVVDRSGCYIYQNRADREAFGDLRGSRPDQSWIPGDQACEWLRAHDRALAGETVRYTRKVATRQGLSYFDTTLVPVQQKGRIVAALGLAINNDPWVAAQREAEDARALLDDVIETIPDAIAAYDANDRLILFNAAYKKLYALSSPAIRIGARFEDILRYGLAAGQYLDAGETSEDHEEWLRRRLSAHLSPPPTALIQQLPNGRWLHVRERCSASGNIVGVRTDVTALKDAEAVIRRTAETDALTGLANRALMLDALNTVLRGQRTGDRSGALFMLDIDHFKTINDTLGHAAGDQVLRTMADRLRKALRAEDTIARLGGDEFAVLATGFAQEDACAVVARNLHRALTEEINIQGRLLRPGVSMGIALFPRDGMTATDLFKNADTALYRTKENGRNGWTLFNQDLGERLRRRAQMREDLADAMMLGTIGTAFQPVIDVRSGAHVGFEALARWTCNGTPVSPAEFVAVAEDAGMGLALGQAILDRTCAKLAGLIAEGLDPGFAAVNLETTQLKCTSFPDMLMETLGRFGLRPAHIELEITENTLLDRSIDQITRTLHDLRDLGFRFILDDFGTGYASLTHLKQFPVSGIKIDRSFIMNIQDGGQDAVIVRAMVELAHGLGMSVVAEGVETAEQYAFLRSIGCDLAQGYHICRPTMDPDAIHAWLARTPGPPG</sequence>
<accession>A0A7X5F1R1</accession>
<organism evidence="3 4">
    <name type="scientific">Pannonibacter tanglangensis</name>
    <dbReference type="NCBI Taxonomy" id="2750084"/>
    <lineage>
        <taxon>Bacteria</taxon>
        <taxon>Pseudomonadati</taxon>
        <taxon>Pseudomonadota</taxon>
        <taxon>Alphaproteobacteria</taxon>
        <taxon>Hyphomicrobiales</taxon>
        <taxon>Stappiaceae</taxon>
        <taxon>Pannonibacter</taxon>
    </lineage>
</organism>
<name>A0A7X5F1R1_9HYPH</name>
<dbReference type="CDD" id="cd01948">
    <property type="entry name" value="EAL"/>
    <property type="match status" value="1"/>
</dbReference>
<evidence type="ECO:0000259" key="2">
    <source>
        <dbReference type="PROSITE" id="PS50887"/>
    </source>
</evidence>
<dbReference type="SUPFAM" id="SSF141868">
    <property type="entry name" value="EAL domain-like"/>
    <property type="match status" value="1"/>
</dbReference>
<dbReference type="InterPro" id="IPR035965">
    <property type="entry name" value="PAS-like_dom_sf"/>
</dbReference>
<dbReference type="PANTHER" id="PTHR44757:SF2">
    <property type="entry name" value="BIOFILM ARCHITECTURE MAINTENANCE PROTEIN MBAA"/>
    <property type="match status" value="1"/>
</dbReference>
<dbReference type="Gene3D" id="3.20.20.450">
    <property type="entry name" value="EAL domain"/>
    <property type="match status" value="1"/>
</dbReference>
<dbReference type="InterPro" id="IPR043128">
    <property type="entry name" value="Rev_trsase/Diguanyl_cyclase"/>
</dbReference>
<dbReference type="FunFam" id="3.30.70.270:FF:000001">
    <property type="entry name" value="Diguanylate cyclase domain protein"/>
    <property type="match status" value="1"/>
</dbReference>
<dbReference type="SMART" id="SM00267">
    <property type="entry name" value="GGDEF"/>
    <property type="match status" value="1"/>
</dbReference>
<dbReference type="InterPro" id="IPR001633">
    <property type="entry name" value="EAL_dom"/>
</dbReference>
<reference evidence="4" key="1">
    <citation type="submission" date="2020-01" db="EMBL/GenBank/DDBJ databases">
        <authorList>
            <person name="Fang Y."/>
            <person name="Sun R."/>
            <person name="Nie L."/>
            <person name="He J."/>
            <person name="Hao L."/>
            <person name="Wang L."/>
            <person name="Su S."/>
            <person name="Lv E."/>
            <person name="Zhang Z."/>
            <person name="Xie R."/>
            <person name="Liu H."/>
        </authorList>
    </citation>
    <scope>NUCLEOTIDE SEQUENCE [LARGE SCALE GENOMIC DNA]</scope>
    <source>
        <strain evidence="4">XCT-53</strain>
    </source>
</reference>
<dbReference type="CDD" id="cd01949">
    <property type="entry name" value="GGDEF"/>
    <property type="match status" value="1"/>
</dbReference>
<feature type="domain" description="EAL" evidence="1">
    <location>
        <begin position="434"/>
        <end position="688"/>
    </location>
</feature>
<evidence type="ECO:0000259" key="1">
    <source>
        <dbReference type="PROSITE" id="PS50883"/>
    </source>
</evidence>
<dbReference type="InterPro" id="IPR035919">
    <property type="entry name" value="EAL_sf"/>
</dbReference>
<dbReference type="InterPro" id="IPR052155">
    <property type="entry name" value="Biofilm_reg_signaling"/>
</dbReference>
<dbReference type="AlphaFoldDB" id="A0A7X5F1R1"/>
<dbReference type="Pfam" id="PF08448">
    <property type="entry name" value="PAS_4"/>
    <property type="match status" value="1"/>
</dbReference>
<gene>
    <name evidence="3" type="ORF">GWI72_02835</name>
</gene>
<proteinExistence type="predicted"/>
<dbReference type="RefSeq" id="WP_161707812.1">
    <property type="nucleotide sequence ID" value="NZ_JAABLQ010000001.1"/>
</dbReference>
<dbReference type="Gene3D" id="3.30.70.270">
    <property type="match status" value="1"/>
</dbReference>
<dbReference type="PANTHER" id="PTHR44757">
    <property type="entry name" value="DIGUANYLATE CYCLASE DGCP"/>
    <property type="match status" value="1"/>
</dbReference>
<dbReference type="SUPFAM" id="SSF55785">
    <property type="entry name" value="PYP-like sensor domain (PAS domain)"/>
    <property type="match status" value="2"/>
</dbReference>
<dbReference type="SUPFAM" id="SSF55073">
    <property type="entry name" value="Nucleotide cyclase"/>
    <property type="match status" value="1"/>
</dbReference>
<dbReference type="PROSITE" id="PS50887">
    <property type="entry name" value="GGDEF"/>
    <property type="match status" value="1"/>
</dbReference>
<dbReference type="Proteomes" id="UP000586722">
    <property type="component" value="Unassembled WGS sequence"/>
</dbReference>
<keyword evidence="4" id="KW-1185">Reference proteome</keyword>
<dbReference type="Gene3D" id="3.30.450.20">
    <property type="entry name" value="PAS domain"/>
    <property type="match status" value="2"/>
</dbReference>
<dbReference type="Pfam" id="PF00563">
    <property type="entry name" value="EAL"/>
    <property type="match status" value="1"/>
</dbReference>